<reference evidence="2" key="1">
    <citation type="submission" date="2024-03" db="EMBL/GenBank/DDBJ databases">
        <title>WGS assembly of Saponaria officinalis var. Norfolk2.</title>
        <authorList>
            <person name="Jenkins J."/>
            <person name="Shu S."/>
            <person name="Grimwood J."/>
            <person name="Barry K."/>
            <person name="Goodstein D."/>
            <person name="Schmutz J."/>
            <person name="Leebens-Mack J."/>
            <person name="Osbourn A."/>
        </authorList>
    </citation>
    <scope>NUCLEOTIDE SEQUENCE [LARGE SCALE GENOMIC DNA]</scope>
    <source>
        <strain evidence="2">JIC</strain>
    </source>
</reference>
<comment type="caution">
    <text evidence="2">The sequence shown here is derived from an EMBL/GenBank/DDBJ whole genome shotgun (WGS) entry which is preliminary data.</text>
</comment>
<organism evidence="2 3">
    <name type="scientific">Saponaria officinalis</name>
    <name type="common">Common soapwort</name>
    <name type="synonym">Lychnis saponaria</name>
    <dbReference type="NCBI Taxonomy" id="3572"/>
    <lineage>
        <taxon>Eukaryota</taxon>
        <taxon>Viridiplantae</taxon>
        <taxon>Streptophyta</taxon>
        <taxon>Embryophyta</taxon>
        <taxon>Tracheophyta</taxon>
        <taxon>Spermatophyta</taxon>
        <taxon>Magnoliopsida</taxon>
        <taxon>eudicotyledons</taxon>
        <taxon>Gunneridae</taxon>
        <taxon>Pentapetalae</taxon>
        <taxon>Caryophyllales</taxon>
        <taxon>Caryophyllaceae</taxon>
        <taxon>Caryophylleae</taxon>
        <taxon>Saponaria</taxon>
    </lineage>
</organism>
<evidence type="ECO:0000313" key="2">
    <source>
        <dbReference type="EMBL" id="KAK9682701.1"/>
    </source>
</evidence>
<dbReference type="Pfam" id="PF25089">
    <property type="entry name" value="DUF7804"/>
    <property type="match status" value="1"/>
</dbReference>
<dbReference type="InterPro" id="IPR056706">
    <property type="entry name" value="DUF7804"/>
</dbReference>
<dbReference type="AlphaFoldDB" id="A0AAW1HZD3"/>
<evidence type="ECO:0000313" key="3">
    <source>
        <dbReference type="Proteomes" id="UP001443914"/>
    </source>
</evidence>
<proteinExistence type="predicted"/>
<dbReference type="PANTHER" id="PTHR35127">
    <property type="entry name" value="OS03G0736900 PROTEIN"/>
    <property type="match status" value="1"/>
</dbReference>
<accession>A0AAW1HZD3</accession>
<dbReference type="EMBL" id="JBDFQZ010000010">
    <property type="protein sequence ID" value="KAK9682701.1"/>
    <property type="molecule type" value="Genomic_DNA"/>
</dbReference>
<keyword evidence="3" id="KW-1185">Reference proteome</keyword>
<feature type="domain" description="DUF7804" evidence="1">
    <location>
        <begin position="52"/>
        <end position="126"/>
    </location>
</feature>
<evidence type="ECO:0000259" key="1">
    <source>
        <dbReference type="Pfam" id="PF25089"/>
    </source>
</evidence>
<name>A0AAW1HZD3_SAPOF</name>
<sequence>MECLGIRSLGGVTANTTRVTGQVNPPGQVTNRIKPPPALTVKCTAMETVKGKEKFDHWMKDSVEEIVKNLQDAPMFVHVYGEDGPRMRVKTEKAVAEEWTHLKGKWVKGEEPSPEGIILVEELEEGNLGIYDENEGQNGHFTRAWGVLIQGKGENEGFECYLLKTSRVVCGNLGLSCTHYCLAKVQSFRETVRSQLISSWLV</sequence>
<dbReference type="PANTHER" id="PTHR35127:SF1">
    <property type="entry name" value="GENOME ASSEMBLY, CHROMOSOME: A10"/>
    <property type="match status" value="1"/>
</dbReference>
<gene>
    <name evidence="2" type="ORF">RND81_10G090400</name>
</gene>
<protein>
    <recommendedName>
        <fullName evidence="1">DUF7804 domain-containing protein</fullName>
    </recommendedName>
</protein>
<dbReference type="Proteomes" id="UP001443914">
    <property type="component" value="Unassembled WGS sequence"/>
</dbReference>